<sequence length="692" mass="77477">MHEAWKQGIDYTPNETEIHNIEDLGFTADEAIRALKRSKGNADQAAEWLLSGAPEAEPVVTTAVADQWNAASTLAQMPLNVHETEDEQLQRALAMSLDTSGGGGDSGGASASAPIGSQSTAVIPKVDVPWATDANSNGNWDATNNYDTGWSTTPDFATSLDKRTSHTTPVGLVPCEDYPLLTGFLQALYAIPEARYQVASLPRSETLNKPGFELQNLFAMMAHSERKYVDPLPFVQTFRQKGGIDDFKDLLKKFVDKVTGGASNAIRDLLTMELTYDCGNRLDVRPKTQHLCLELLTASTPYGVPLEYSVRDFFHNLLQQDTSGETERKRITRYPTVLCIQPTPAFFPRLLKMDGNYELSLSRFGLHYNDYNRLDEINRELDKLHAKIASKERLENVKHATEFARISSYLGAQDPDPADVTYTDNPELLQAAHAQRRQFLEDLDMVDSIYKEHMQAVARKRVVLSLFSEFVFDLGGCTLTFYQLSQLTHYFKRHFIEAEESYAQLQELKRREESRHFDDYVLICAIATSPYSSKEFSADNVSYVRDLTGVKRWWKLRHLHAEVQSVTEDQVQGALVTDPIYALVYAHKMALSRGGDVAYPPDAIQMVQRDNIELYHDIDQSNASKSHNNDHQNSSSSSLSGALGDPMEIPFPENEDPPLAQIIGADVAPLSNDEDERTQMDVDLEGASQEMS</sequence>
<dbReference type="SUPFAM" id="SSF46934">
    <property type="entry name" value="UBA-like"/>
    <property type="match status" value="1"/>
</dbReference>
<dbReference type="GeneID" id="42002515"/>
<dbReference type="Pfam" id="PF02809">
    <property type="entry name" value="UIM"/>
    <property type="match status" value="1"/>
</dbReference>
<dbReference type="OrthoDB" id="428577at2759"/>
<dbReference type="AlphaFoldDB" id="A0A507C4W4"/>
<organism evidence="3 4">
    <name type="scientific">Synchytrium microbalum</name>
    <dbReference type="NCBI Taxonomy" id="1806994"/>
    <lineage>
        <taxon>Eukaryota</taxon>
        <taxon>Fungi</taxon>
        <taxon>Fungi incertae sedis</taxon>
        <taxon>Chytridiomycota</taxon>
        <taxon>Chytridiomycota incertae sedis</taxon>
        <taxon>Chytridiomycetes</taxon>
        <taxon>Synchytriales</taxon>
        <taxon>Synchytriaceae</taxon>
        <taxon>Synchytrium</taxon>
    </lineage>
</organism>
<dbReference type="InterPro" id="IPR041969">
    <property type="entry name" value="VP13D_UBA"/>
</dbReference>
<dbReference type="Pfam" id="PF00627">
    <property type="entry name" value="UBA"/>
    <property type="match status" value="1"/>
</dbReference>
<evidence type="ECO:0000259" key="2">
    <source>
        <dbReference type="PROSITE" id="PS50030"/>
    </source>
</evidence>
<evidence type="ECO:0000313" key="4">
    <source>
        <dbReference type="Proteomes" id="UP000319731"/>
    </source>
</evidence>
<dbReference type="PROSITE" id="PS50330">
    <property type="entry name" value="UIM"/>
    <property type="match status" value="1"/>
</dbReference>
<dbReference type="Gene3D" id="3.90.70.10">
    <property type="entry name" value="Cysteine proteinases"/>
    <property type="match status" value="1"/>
</dbReference>
<name>A0A507C4W4_9FUNG</name>
<dbReference type="InterPro" id="IPR015940">
    <property type="entry name" value="UBA"/>
</dbReference>
<dbReference type="SUPFAM" id="SSF54001">
    <property type="entry name" value="Cysteine proteinases"/>
    <property type="match status" value="1"/>
</dbReference>
<proteinExistence type="predicted"/>
<dbReference type="EMBL" id="QEAO01000004">
    <property type="protein sequence ID" value="TPX36590.1"/>
    <property type="molecule type" value="Genomic_DNA"/>
</dbReference>
<dbReference type="InterPro" id="IPR003903">
    <property type="entry name" value="UIM_dom"/>
</dbReference>
<feature type="compositionally biased region" description="Low complexity" evidence="1">
    <location>
        <begin position="631"/>
        <end position="640"/>
    </location>
</feature>
<reference evidence="3 4" key="1">
    <citation type="journal article" date="2019" name="Sci. Rep.">
        <title>Comparative genomics of chytrid fungi reveal insights into the obligate biotrophic and pathogenic lifestyle of Synchytrium endobioticum.</title>
        <authorList>
            <person name="van de Vossenberg B.T.L.H."/>
            <person name="Warris S."/>
            <person name="Nguyen H.D.T."/>
            <person name="van Gent-Pelzer M.P.E."/>
            <person name="Joly D.L."/>
            <person name="van de Geest H.C."/>
            <person name="Bonants P.J.M."/>
            <person name="Smith D.S."/>
            <person name="Levesque C.A."/>
            <person name="van der Lee T.A.J."/>
        </authorList>
    </citation>
    <scope>NUCLEOTIDE SEQUENCE [LARGE SCALE GENOMIC DNA]</scope>
    <source>
        <strain evidence="3 4">JEL517</strain>
    </source>
</reference>
<gene>
    <name evidence="3" type="ORF">SmJEL517_g01290</name>
</gene>
<accession>A0A507C4W4</accession>
<dbReference type="SMART" id="SM00726">
    <property type="entry name" value="UIM"/>
    <property type="match status" value="1"/>
</dbReference>
<dbReference type="Gene3D" id="1.10.8.10">
    <property type="entry name" value="DNA helicase RuvA subunit, C-terminal domain"/>
    <property type="match status" value="1"/>
</dbReference>
<dbReference type="InterPro" id="IPR038765">
    <property type="entry name" value="Papain-like_cys_pep_sf"/>
</dbReference>
<comment type="caution">
    <text evidence="3">The sequence shown here is derived from an EMBL/GenBank/DDBJ whole genome shotgun (WGS) entry which is preliminary data.</text>
</comment>
<evidence type="ECO:0000256" key="1">
    <source>
        <dbReference type="SAM" id="MobiDB-lite"/>
    </source>
</evidence>
<dbReference type="CDD" id="cd14306">
    <property type="entry name" value="UBA_VP13D"/>
    <property type="match status" value="1"/>
</dbReference>
<dbReference type="PROSITE" id="PS50030">
    <property type="entry name" value="UBA"/>
    <property type="match status" value="1"/>
</dbReference>
<protein>
    <recommendedName>
        <fullName evidence="2">UBA domain-containing protein</fullName>
    </recommendedName>
</protein>
<dbReference type="SMART" id="SM00165">
    <property type="entry name" value="UBA"/>
    <property type="match status" value="1"/>
</dbReference>
<evidence type="ECO:0000313" key="3">
    <source>
        <dbReference type="EMBL" id="TPX36590.1"/>
    </source>
</evidence>
<keyword evidence="4" id="KW-1185">Reference proteome</keyword>
<feature type="region of interest" description="Disordered" evidence="1">
    <location>
        <begin position="621"/>
        <end position="692"/>
    </location>
</feature>
<feature type="domain" description="UBA" evidence="2">
    <location>
        <begin position="12"/>
        <end position="52"/>
    </location>
</feature>
<dbReference type="RefSeq" id="XP_031026804.1">
    <property type="nucleotide sequence ID" value="XM_031167218.1"/>
</dbReference>
<dbReference type="InterPro" id="IPR009060">
    <property type="entry name" value="UBA-like_sf"/>
</dbReference>
<dbReference type="Proteomes" id="UP000319731">
    <property type="component" value="Unassembled WGS sequence"/>
</dbReference>